<comment type="subcellular location">
    <subcellularLocation>
        <location evidence="12">Plastid</location>
        <location evidence="12">Chloroplast inner membrane</location>
        <topology evidence="12">Single-pass membrane protein</topology>
    </subcellularLocation>
</comment>
<evidence type="ECO:0000256" key="7">
    <source>
        <dbReference type="ARBA" id="ARBA00022927"/>
    </source>
</evidence>
<evidence type="ECO:0000313" key="17">
    <source>
        <dbReference type="EMBL" id="KAB2073492.1"/>
    </source>
</evidence>
<evidence type="ECO:0000256" key="8">
    <source>
        <dbReference type="ARBA" id="ARBA00022946"/>
    </source>
</evidence>
<dbReference type="GO" id="GO:0009535">
    <property type="term" value="C:chloroplast thylakoid membrane"/>
    <property type="evidence" value="ECO:0007669"/>
    <property type="project" value="TreeGrafter"/>
</dbReference>
<keyword evidence="6" id="KW-1001">Plastid inner membrane</keyword>
<dbReference type="InterPro" id="IPR038108">
    <property type="entry name" value="RPN13_DEUBAD_sf"/>
</dbReference>
<feature type="region of interest" description="Disordered" evidence="15">
    <location>
        <begin position="192"/>
        <end position="261"/>
    </location>
</feature>
<evidence type="ECO:0000256" key="14">
    <source>
        <dbReference type="ARBA" id="ARBA00082202"/>
    </source>
</evidence>
<feature type="region of interest" description="Disordered" evidence="15">
    <location>
        <begin position="278"/>
        <end position="316"/>
    </location>
</feature>
<evidence type="ECO:0000256" key="11">
    <source>
        <dbReference type="ARBA" id="ARBA00056414"/>
    </source>
</evidence>
<organism evidence="17 18">
    <name type="scientific">Gossypium barbadense</name>
    <name type="common">Sea Island cotton</name>
    <name type="synonym">Hibiscus barbadensis</name>
    <dbReference type="NCBI Taxonomy" id="3634"/>
    <lineage>
        <taxon>Eukaryota</taxon>
        <taxon>Viridiplantae</taxon>
        <taxon>Streptophyta</taxon>
        <taxon>Embryophyta</taxon>
        <taxon>Tracheophyta</taxon>
        <taxon>Spermatophyta</taxon>
        <taxon>Magnoliopsida</taxon>
        <taxon>eudicotyledons</taxon>
        <taxon>Gunneridae</taxon>
        <taxon>Pentapetalae</taxon>
        <taxon>rosids</taxon>
        <taxon>malvids</taxon>
        <taxon>Malvales</taxon>
        <taxon>Malvaceae</taxon>
        <taxon>Malvoideae</taxon>
        <taxon>Gossypium</taxon>
    </lineage>
</organism>
<keyword evidence="5" id="KW-0677">Repeat</keyword>
<dbReference type="AlphaFoldDB" id="A0A5J5V1D6"/>
<evidence type="ECO:0000256" key="9">
    <source>
        <dbReference type="ARBA" id="ARBA00022989"/>
    </source>
</evidence>
<keyword evidence="1" id="KW-0813">Transport</keyword>
<keyword evidence="7" id="KW-0653">Protein transport</keyword>
<dbReference type="GO" id="GO:0045037">
    <property type="term" value="P:protein import into chloroplast stroma"/>
    <property type="evidence" value="ECO:0007669"/>
    <property type="project" value="TreeGrafter"/>
</dbReference>
<evidence type="ECO:0000256" key="15">
    <source>
        <dbReference type="SAM" id="MobiDB-lite"/>
    </source>
</evidence>
<evidence type="ECO:0000256" key="12">
    <source>
        <dbReference type="ARBA" id="ARBA00060470"/>
    </source>
</evidence>
<dbReference type="InterPro" id="IPR006636">
    <property type="entry name" value="STI1_HS-bd"/>
</dbReference>
<keyword evidence="18" id="KW-1185">Reference proteome</keyword>
<gene>
    <name evidence="17" type="ORF">ES319_A07G086500v1</name>
</gene>
<dbReference type="Gene3D" id="1.10.260.100">
    <property type="match status" value="1"/>
</dbReference>
<dbReference type="OrthoDB" id="533763at2759"/>
<evidence type="ECO:0000256" key="6">
    <source>
        <dbReference type="ARBA" id="ARBA00022780"/>
    </source>
</evidence>
<feature type="compositionally biased region" description="Basic and acidic residues" evidence="15">
    <location>
        <begin position="246"/>
        <end position="261"/>
    </location>
</feature>
<evidence type="ECO:0000256" key="3">
    <source>
        <dbReference type="ARBA" id="ARBA00022640"/>
    </source>
</evidence>
<dbReference type="PANTHER" id="PTHR47296">
    <property type="entry name" value="PROTEIN TIC 40, CHLOROPLASTIC"/>
    <property type="match status" value="1"/>
</dbReference>
<dbReference type="EMBL" id="CM018208">
    <property type="protein sequence ID" value="KAB2073492.1"/>
    <property type="molecule type" value="Genomic_DNA"/>
</dbReference>
<reference evidence="18" key="1">
    <citation type="journal article" date="2020" name="Nat. Genet.">
        <title>Genomic diversifications of five Gossypium allopolyploid species and their impact on cotton improvement.</title>
        <authorList>
            <person name="Chen Z.J."/>
            <person name="Sreedasyam A."/>
            <person name="Ando A."/>
            <person name="Song Q."/>
            <person name="De Santiago L.M."/>
            <person name="Hulse-Kemp A.M."/>
            <person name="Ding M."/>
            <person name="Ye W."/>
            <person name="Kirkbride R.C."/>
            <person name="Jenkins J."/>
            <person name="Plott C."/>
            <person name="Lovell J."/>
            <person name="Lin Y.M."/>
            <person name="Vaughn R."/>
            <person name="Liu B."/>
            <person name="Simpson S."/>
            <person name="Scheffler B.E."/>
            <person name="Wen L."/>
            <person name="Saski C.A."/>
            <person name="Grover C.E."/>
            <person name="Hu G."/>
            <person name="Conover J.L."/>
            <person name="Carlson J.W."/>
            <person name="Shu S."/>
            <person name="Boston L.B."/>
            <person name="Williams M."/>
            <person name="Peterson D.G."/>
            <person name="McGee K."/>
            <person name="Jones D.C."/>
            <person name="Wendel J.F."/>
            <person name="Stelly D.M."/>
            <person name="Grimwood J."/>
            <person name="Schmutz J."/>
        </authorList>
    </citation>
    <scope>NUCLEOTIDE SEQUENCE [LARGE SCALE GENOMIC DNA]</scope>
    <source>
        <strain evidence="18">cv. 3-79</strain>
    </source>
</reference>
<dbReference type="FunFam" id="1.10.260.100:FF:000008">
    <property type="entry name" value="Protein TIC 40, chloroplastic"/>
    <property type="match status" value="1"/>
</dbReference>
<dbReference type="Gene3D" id="1.10.2020.20">
    <property type="match status" value="1"/>
</dbReference>
<dbReference type="SMART" id="SM00727">
    <property type="entry name" value="STI1"/>
    <property type="match status" value="2"/>
</dbReference>
<dbReference type="InterPro" id="IPR041243">
    <property type="entry name" value="STI1/HOP_DP"/>
</dbReference>
<evidence type="ECO:0000256" key="2">
    <source>
        <dbReference type="ARBA" id="ARBA00022528"/>
    </source>
</evidence>
<evidence type="ECO:0000256" key="13">
    <source>
        <dbReference type="ARBA" id="ARBA00070821"/>
    </source>
</evidence>
<dbReference type="Proteomes" id="UP000327439">
    <property type="component" value="Chromosome A07"/>
</dbReference>
<sequence>MNVKHITSSGVVYPIVSPPPPNLSHSPHTLQLPFISIGILLNSMENMNMALVSSSSSPPKLNLLPYNNTLKTPTKIFTFPSSKITPRRSRISSSTHSTPPRSLPQIVFRKSIDERFASISSSSNQQTSSVGVNPYPTVPPPSSQIGSPLFWIGVGVGLSALFTWVASSLKKYAMQQAFKTMMGQMNTQNNQFANAAFPSGSPFPFPTPPSPGPVTSPSPSSSQKNSVTVDVPATKVEAAPVIDPSTKGKSETEKAEPKKYAFVDVSPEETVQKSAFEDVAETSSSNNAQIPKDVSDNGTASKQDASAFGGYQSTGKAGPGLSVDALEKMLEDPTVQKMVYPYLPEEMRNPETFKWMLQNPQYRQQLQDMLNNMGGSSEWDNRMMDSLKNFDLKSPEVKQQFDQIGLTPEEVISKIMANPEVAMAFQNPRVQAAIMDCSQNPLSIAKYQNDKEVMDVFNKISELFPGVTGPP</sequence>
<feature type="domain" description="STI1" evidence="16">
    <location>
        <begin position="408"/>
        <end position="447"/>
    </location>
</feature>
<accession>A0A5J5V1D6</accession>
<dbReference type="Pfam" id="PF17830">
    <property type="entry name" value="STI1-HOP_DP"/>
    <property type="match status" value="1"/>
</dbReference>
<evidence type="ECO:0000256" key="4">
    <source>
        <dbReference type="ARBA" id="ARBA00022692"/>
    </source>
</evidence>
<name>A0A5J5V1D6_GOSBA</name>
<keyword evidence="8" id="KW-0809">Transit peptide</keyword>
<keyword evidence="2" id="KW-0150">Chloroplast</keyword>
<evidence type="ECO:0000313" key="18">
    <source>
        <dbReference type="Proteomes" id="UP000327439"/>
    </source>
</evidence>
<keyword evidence="9" id="KW-1133">Transmembrane helix</keyword>
<evidence type="ECO:0000256" key="5">
    <source>
        <dbReference type="ARBA" id="ARBA00022737"/>
    </source>
</evidence>
<keyword evidence="4" id="KW-0812">Transmembrane</keyword>
<keyword evidence="3" id="KW-0934">Plastid</keyword>
<proteinExistence type="predicted"/>
<evidence type="ECO:0000256" key="10">
    <source>
        <dbReference type="ARBA" id="ARBA00023136"/>
    </source>
</evidence>
<dbReference type="PANTHER" id="PTHR47296:SF1">
    <property type="entry name" value="PROTEIN TIC 40, CHLOROPLASTIC"/>
    <property type="match status" value="1"/>
</dbReference>
<feature type="compositionally biased region" description="Pro residues" evidence="15">
    <location>
        <begin position="201"/>
        <end position="216"/>
    </location>
</feature>
<feature type="domain" description="STI1" evidence="16">
    <location>
        <begin position="332"/>
        <end position="366"/>
    </location>
</feature>
<evidence type="ECO:0000256" key="1">
    <source>
        <dbReference type="ARBA" id="ARBA00022448"/>
    </source>
</evidence>
<dbReference type="GO" id="GO:0009658">
    <property type="term" value="P:chloroplast organization"/>
    <property type="evidence" value="ECO:0007669"/>
    <property type="project" value="TreeGrafter"/>
</dbReference>
<keyword evidence="10" id="KW-0472">Membrane</keyword>
<dbReference type="GO" id="GO:0009706">
    <property type="term" value="C:chloroplast inner membrane"/>
    <property type="evidence" value="ECO:0007669"/>
    <property type="project" value="UniProtKB-SubCell"/>
</dbReference>
<comment type="function">
    <text evidence="11">Involved in protein precursor import into chloroplasts. Part of the motor complex consisting of a co-chaperone (TIC40) and a chaperone (HSP93) associated with the import channel (TIC110). Causes the release of bound transit peptides from TIC110 and stimulates ATP hydrolysis by HSP93. Involved in reinsertion of proteins from the chloroplast stroma into the inner membrane.</text>
</comment>
<evidence type="ECO:0000259" key="16">
    <source>
        <dbReference type="SMART" id="SM00727"/>
    </source>
</evidence>
<protein>
    <recommendedName>
        <fullName evidence="13">Protein TIC 40, chloroplastic</fullName>
    </recommendedName>
    <alternativeName>
        <fullName evidence="14">Translocon at the inner envelope membrane of chloroplasts 40</fullName>
    </alternativeName>
</protein>